<dbReference type="EMBL" id="JBICBM010000006">
    <property type="protein sequence ID" value="MFF9882869.1"/>
    <property type="molecule type" value="Genomic_DNA"/>
</dbReference>
<reference evidence="1 2" key="1">
    <citation type="submission" date="2024-10" db="EMBL/GenBank/DDBJ databases">
        <title>The Natural Products Discovery Center: Release of the First 8490 Sequenced Strains for Exploring Actinobacteria Biosynthetic Diversity.</title>
        <authorList>
            <person name="Kalkreuter E."/>
            <person name="Kautsar S.A."/>
            <person name="Yang D."/>
            <person name="Bader C.D."/>
            <person name="Teijaro C.N."/>
            <person name="Fluegel L."/>
            <person name="Davis C.M."/>
            <person name="Simpson J.R."/>
            <person name="Lauterbach L."/>
            <person name="Steele A.D."/>
            <person name="Gui C."/>
            <person name="Meng S."/>
            <person name="Li G."/>
            <person name="Viehrig K."/>
            <person name="Ye F."/>
            <person name="Su P."/>
            <person name="Kiefer A.F."/>
            <person name="Nichols A."/>
            <person name="Cepeda A.J."/>
            <person name="Yan W."/>
            <person name="Fan B."/>
            <person name="Jiang Y."/>
            <person name="Adhikari A."/>
            <person name="Zheng C.-J."/>
            <person name="Schuster L."/>
            <person name="Cowan T.M."/>
            <person name="Smanski M.J."/>
            <person name="Chevrette M.G."/>
            <person name="De Carvalho L.P.S."/>
            <person name="Shen B."/>
        </authorList>
    </citation>
    <scope>NUCLEOTIDE SEQUENCE [LARGE SCALE GENOMIC DNA]</scope>
    <source>
        <strain evidence="1 2">NPDC013366</strain>
    </source>
</reference>
<organism evidence="1 2">
    <name type="scientific">Streptomyces eurythermus</name>
    <dbReference type="NCBI Taxonomy" id="42237"/>
    <lineage>
        <taxon>Bacteria</taxon>
        <taxon>Bacillati</taxon>
        <taxon>Actinomycetota</taxon>
        <taxon>Actinomycetes</taxon>
        <taxon>Kitasatosporales</taxon>
        <taxon>Streptomycetaceae</taxon>
        <taxon>Streptomyces</taxon>
    </lineage>
</organism>
<protein>
    <recommendedName>
        <fullName evidence="3">DUF397 domain-containing protein</fullName>
    </recommendedName>
</protein>
<evidence type="ECO:0000313" key="1">
    <source>
        <dbReference type="EMBL" id="MFF9882869.1"/>
    </source>
</evidence>
<sequence>MTGVESPACVPGHGLPRGRTVVVTDEEWSRALDVTLGGTFRGQHA</sequence>
<proteinExistence type="predicted"/>
<name>A0ABW6YVL9_9ACTN</name>
<dbReference type="RefSeq" id="WP_157855574.1">
    <property type="nucleotide sequence ID" value="NZ_JBEYZS010000047.1"/>
</dbReference>
<accession>A0ABW6YVL9</accession>
<gene>
    <name evidence="1" type="ORF">ACF1HC_14920</name>
</gene>
<keyword evidence="2" id="KW-1185">Reference proteome</keyword>
<dbReference type="Proteomes" id="UP001603418">
    <property type="component" value="Unassembled WGS sequence"/>
</dbReference>
<evidence type="ECO:0000313" key="2">
    <source>
        <dbReference type="Proteomes" id="UP001603418"/>
    </source>
</evidence>
<comment type="caution">
    <text evidence="1">The sequence shown here is derived from an EMBL/GenBank/DDBJ whole genome shotgun (WGS) entry which is preliminary data.</text>
</comment>
<evidence type="ECO:0008006" key="3">
    <source>
        <dbReference type="Google" id="ProtNLM"/>
    </source>
</evidence>